<dbReference type="Proteomes" id="UP000050640">
    <property type="component" value="Unplaced"/>
</dbReference>
<sequence length="65" mass="7979">MCLMRRQIYASVKQIISGTLHQKTMWRERPRLVHQRVRRLLPNPRSRIYWQCLCNALREFLAAKR</sequence>
<evidence type="ECO:0000313" key="2">
    <source>
        <dbReference type="WBParaSite" id="EEL_0000373601-mRNA-1"/>
    </source>
</evidence>
<accession>A0A0R3RQ21</accession>
<evidence type="ECO:0000313" key="1">
    <source>
        <dbReference type="Proteomes" id="UP000050640"/>
    </source>
</evidence>
<protein>
    <submittedName>
        <fullName evidence="2">Transposase</fullName>
    </submittedName>
</protein>
<proteinExistence type="predicted"/>
<dbReference type="WBParaSite" id="EEL_0000373601-mRNA-1">
    <property type="protein sequence ID" value="EEL_0000373601-mRNA-1"/>
    <property type="gene ID" value="EEL_0000373601"/>
</dbReference>
<organism evidence="1 2">
    <name type="scientific">Elaeophora elaphi</name>
    <dbReference type="NCBI Taxonomy" id="1147741"/>
    <lineage>
        <taxon>Eukaryota</taxon>
        <taxon>Metazoa</taxon>
        <taxon>Ecdysozoa</taxon>
        <taxon>Nematoda</taxon>
        <taxon>Chromadorea</taxon>
        <taxon>Rhabditida</taxon>
        <taxon>Spirurina</taxon>
        <taxon>Spiruromorpha</taxon>
        <taxon>Filarioidea</taxon>
        <taxon>Onchocercidae</taxon>
        <taxon>Elaeophora</taxon>
    </lineage>
</organism>
<dbReference type="AlphaFoldDB" id="A0A0R3RQ21"/>
<reference evidence="2" key="1">
    <citation type="submission" date="2017-02" db="UniProtKB">
        <authorList>
            <consortium name="WormBaseParasite"/>
        </authorList>
    </citation>
    <scope>IDENTIFICATION</scope>
</reference>
<name>A0A0R3RQ21_9BILA</name>
<keyword evidence="1" id="KW-1185">Reference proteome</keyword>